<comment type="caution">
    <text evidence="6">The sequence shown here is derived from an EMBL/GenBank/DDBJ whole genome shotgun (WGS) entry which is preliminary data.</text>
</comment>
<dbReference type="EMBL" id="JACXAI010000010">
    <property type="protein sequence ID" value="MBD1380556.1"/>
    <property type="molecule type" value="Genomic_DNA"/>
</dbReference>
<dbReference type="Proteomes" id="UP000626844">
    <property type="component" value="Unassembled WGS sequence"/>
</dbReference>
<reference evidence="6" key="1">
    <citation type="submission" date="2020-09" db="EMBL/GenBank/DDBJ databases">
        <title>A novel bacterium of genus Bacillus, isolated from South China Sea.</title>
        <authorList>
            <person name="Huang H."/>
            <person name="Mo K."/>
            <person name="Hu Y."/>
        </authorList>
    </citation>
    <scope>NUCLEOTIDE SEQUENCE</scope>
    <source>
        <strain evidence="6">IB182487</strain>
    </source>
</reference>
<evidence type="ECO:0000256" key="3">
    <source>
        <dbReference type="ARBA" id="ARBA00020586"/>
    </source>
</evidence>
<dbReference type="InterPro" id="IPR016181">
    <property type="entry name" value="Acyl_CoA_acyltransferase"/>
</dbReference>
<feature type="domain" description="Acyltransferase MbtK/IucB-like conserved" evidence="5">
    <location>
        <begin position="23"/>
        <end position="70"/>
    </location>
</feature>
<dbReference type="SMART" id="SM01006">
    <property type="entry name" value="AlcB"/>
    <property type="match status" value="1"/>
</dbReference>
<evidence type="ECO:0000256" key="2">
    <source>
        <dbReference type="ARBA" id="ARBA00004924"/>
    </source>
</evidence>
<protein>
    <recommendedName>
        <fullName evidence="3">Lysine N-acyltransferase MbtK</fullName>
    </recommendedName>
    <alternativeName>
        <fullName evidence="4">Mycobactin synthase protein K</fullName>
    </alternativeName>
</protein>
<dbReference type="Gene3D" id="3.40.630.30">
    <property type="match status" value="1"/>
</dbReference>
<evidence type="ECO:0000256" key="1">
    <source>
        <dbReference type="ARBA" id="ARBA00003818"/>
    </source>
</evidence>
<accession>A0A926NMJ4</accession>
<evidence type="ECO:0000259" key="5">
    <source>
        <dbReference type="SMART" id="SM01006"/>
    </source>
</evidence>
<proteinExistence type="predicted"/>
<keyword evidence="7" id="KW-1185">Reference proteome</keyword>
<dbReference type="PANTHER" id="PTHR31438:SF1">
    <property type="entry name" value="LYSINE N-ACYLTRANSFERASE C17G9.06C-RELATED"/>
    <property type="match status" value="1"/>
</dbReference>
<sequence>MEEWEKHDFLLFDHEIGKTISLRQVIYEKDIETLYDWMHQKHIAPFWKLDVPKHEFKEWLKKSIASKKKDVYMGFIDGTAVSYLIVYSIKDDPIRHYYEYHEKDIGMHLLIGPREYLNKQAGFSIIRAKLAFLFSKYDAKRIIGEPDVRNRIIVPILKKCGGKVVTMLELPHKKAYLITGDREIFLEKMEGLQRSQVKSGEQIHGN</sequence>
<dbReference type="GO" id="GO:0016410">
    <property type="term" value="F:N-acyltransferase activity"/>
    <property type="evidence" value="ECO:0007669"/>
    <property type="project" value="TreeGrafter"/>
</dbReference>
<dbReference type="Pfam" id="PF13523">
    <property type="entry name" value="Acetyltransf_8"/>
    <property type="match status" value="1"/>
</dbReference>
<comment type="function">
    <text evidence="1">Acyltransferase required for the direct transfer of medium- to long-chain fatty acyl moieties from a carrier protein (MbtL) on to the epsilon-amino group of lysine residue in the mycobactin core.</text>
</comment>
<dbReference type="GO" id="GO:0019290">
    <property type="term" value="P:siderophore biosynthetic process"/>
    <property type="evidence" value="ECO:0007669"/>
    <property type="project" value="InterPro"/>
</dbReference>
<gene>
    <name evidence="6" type="ORF">IC621_09970</name>
</gene>
<dbReference type="AlphaFoldDB" id="A0A926NMJ4"/>
<dbReference type="RefSeq" id="WP_191158147.1">
    <property type="nucleotide sequence ID" value="NZ_JACXAI010000010.1"/>
</dbReference>
<organism evidence="6 7">
    <name type="scientific">Metabacillus arenae</name>
    <dbReference type="NCBI Taxonomy" id="2771434"/>
    <lineage>
        <taxon>Bacteria</taxon>
        <taxon>Bacillati</taxon>
        <taxon>Bacillota</taxon>
        <taxon>Bacilli</taxon>
        <taxon>Bacillales</taxon>
        <taxon>Bacillaceae</taxon>
        <taxon>Metabacillus</taxon>
    </lineage>
</organism>
<dbReference type="PANTHER" id="PTHR31438">
    <property type="entry name" value="LYSINE N-ACYLTRANSFERASE C17G9.06C-RELATED"/>
    <property type="match status" value="1"/>
</dbReference>
<evidence type="ECO:0000313" key="7">
    <source>
        <dbReference type="Proteomes" id="UP000626844"/>
    </source>
</evidence>
<evidence type="ECO:0000313" key="6">
    <source>
        <dbReference type="EMBL" id="MBD1380556.1"/>
    </source>
</evidence>
<dbReference type="InterPro" id="IPR019432">
    <property type="entry name" value="Acyltransferase_MbtK/IucB-like"/>
</dbReference>
<name>A0A926NMJ4_9BACI</name>
<evidence type="ECO:0000256" key="4">
    <source>
        <dbReference type="ARBA" id="ARBA00031122"/>
    </source>
</evidence>
<dbReference type="SUPFAM" id="SSF55729">
    <property type="entry name" value="Acyl-CoA N-acyltransferases (Nat)"/>
    <property type="match status" value="1"/>
</dbReference>
<comment type="pathway">
    <text evidence="2">Siderophore biosynthesis.</text>
</comment>